<dbReference type="InterPro" id="IPR050559">
    <property type="entry name" value="P-Pant_transferase_sf"/>
</dbReference>
<dbReference type="GO" id="GO:0016740">
    <property type="term" value="F:transferase activity"/>
    <property type="evidence" value="ECO:0007669"/>
    <property type="project" value="UniProtKB-KW"/>
</dbReference>
<evidence type="ECO:0000256" key="2">
    <source>
        <dbReference type="ARBA" id="ARBA00022679"/>
    </source>
</evidence>
<dbReference type="PANTHER" id="PTHR12215:SF10">
    <property type="entry name" value="L-AMINOADIPATE-SEMIALDEHYDE DEHYDROGENASE-PHOSPHOPANTETHEINYL TRANSFERASE"/>
    <property type="match status" value="1"/>
</dbReference>
<proteinExistence type="inferred from homology"/>
<feature type="domain" description="4'-phosphopantetheinyl transferase" evidence="3">
    <location>
        <begin position="120"/>
        <end position="187"/>
    </location>
</feature>
<comment type="similarity">
    <text evidence="1">Belongs to the P-Pant transferase superfamily. Gsp/Sfp/HetI/AcpT family.</text>
</comment>
<sequence>MTAPAAVEAGALDLWLVRSPAPADAGLLDPTDLDEAERKRAASFIRPSDGITYTSAHIALRRLLGAYLGIPPQEVAFLREPCPGCGKPHGRPAVTLPGPPLHFSLSHSHGMALVGIADRPVGVDVERHPRAGTVGVCTPSLHPGEQAELDALPEEERPAAFGQLWTRKEAFLKGLGTGLSRGPSVDYLGPDPGRRPQGWTLLDIPCGPRHHGAAALAGAAPATTRLRLLPAAALHAGGTAGVLAGTREPAAA</sequence>
<accession>A0ABV3J5Q4</accession>
<dbReference type="RefSeq" id="WP_359093738.1">
    <property type="nucleotide sequence ID" value="NZ_JBEZGT010000001.1"/>
</dbReference>
<keyword evidence="5" id="KW-1185">Reference proteome</keyword>
<protein>
    <submittedName>
        <fullName evidence="4">4'-phosphopantetheinyl transferase superfamily protein</fullName>
    </submittedName>
</protein>
<evidence type="ECO:0000259" key="3">
    <source>
        <dbReference type="Pfam" id="PF01648"/>
    </source>
</evidence>
<name>A0ABV3J5Q4_9ACTN</name>
<evidence type="ECO:0000313" key="5">
    <source>
        <dbReference type="Proteomes" id="UP001552479"/>
    </source>
</evidence>
<reference evidence="4 5" key="1">
    <citation type="submission" date="2024-06" db="EMBL/GenBank/DDBJ databases">
        <title>The Natural Products Discovery Center: Release of the First 8490 Sequenced Strains for Exploring Actinobacteria Biosynthetic Diversity.</title>
        <authorList>
            <person name="Kalkreuter E."/>
            <person name="Kautsar S.A."/>
            <person name="Yang D."/>
            <person name="Bader C.D."/>
            <person name="Teijaro C.N."/>
            <person name="Fluegel L."/>
            <person name="Davis C.M."/>
            <person name="Simpson J.R."/>
            <person name="Lauterbach L."/>
            <person name="Steele A.D."/>
            <person name="Gui C."/>
            <person name="Meng S."/>
            <person name="Li G."/>
            <person name="Viehrig K."/>
            <person name="Ye F."/>
            <person name="Su P."/>
            <person name="Kiefer A.F."/>
            <person name="Nichols A."/>
            <person name="Cepeda A.J."/>
            <person name="Yan W."/>
            <person name="Fan B."/>
            <person name="Jiang Y."/>
            <person name="Adhikari A."/>
            <person name="Zheng C.-J."/>
            <person name="Schuster L."/>
            <person name="Cowan T.M."/>
            <person name="Smanski M.J."/>
            <person name="Chevrette M.G."/>
            <person name="De Carvalho L.P.S."/>
            <person name="Shen B."/>
        </authorList>
    </citation>
    <scope>NUCLEOTIDE SEQUENCE [LARGE SCALE GENOMIC DNA]</scope>
    <source>
        <strain evidence="4 5">NPDC053791</strain>
    </source>
</reference>
<dbReference type="SUPFAM" id="SSF56214">
    <property type="entry name" value="4'-phosphopantetheinyl transferase"/>
    <property type="match status" value="2"/>
</dbReference>
<gene>
    <name evidence="4" type="ORF">AB0L03_35340</name>
</gene>
<comment type="caution">
    <text evidence="4">The sequence shown here is derived from an EMBL/GenBank/DDBJ whole genome shotgun (WGS) entry which is preliminary data.</text>
</comment>
<dbReference type="Pfam" id="PF01648">
    <property type="entry name" value="ACPS"/>
    <property type="match status" value="1"/>
</dbReference>
<dbReference type="Gene3D" id="3.90.470.20">
    <property type="entry name" value="4'-phosphopantetheinyl transferase domain"/>
    <property type="match status" value="2"/>
</dbReference>
<dbReference type="EMBL" id="JBFASG010000070">
    <property type="protein sequence ID" value="MEV4928024.1"/>
    <property type="molecule type" value="Genomic_DNA"/>
</dbReference>
<evidence type="ECO:0000256" key="1">
    <source>
        <dbReference type="ARBA" id="ARBA00010990"/>
    </source>
</evidence>
<dbReference type="Proteomes" id="UP001552479">
    <property type="component" value="Unassembled WGS sequence"/>
</dbReference>
<organism evidence="4 5">
    <name type="scientific">Streptomyces roseoverticillatus</name>
    <dbReference type="NCBI Taxonomy" id="66429"/>
    <lineage>
        <taxon>Bacteria</taxon>
        <taxon>Bacillati</taxon>
        <taxon>Actinomycetota</taxon>
        <taxon>Actinomycetes</taxon>
        <taxon>Kitasatosporales</taxon>
        <taxon>Streptomycetaceae</taxon>
        <taxon>Streptomyces</taxon>
    </lineage>
</organism>
<dbReference type="InterPro" id="IPR008278">
    <property type="entry name" value="4-PPantetheinyl_Trfase_dom"/>
</dbReference>
<dbReference type="InterPro" id="IPR037143">
    <property type="entry name" value="4-PPantetheinyl_Trfase_dom_sf"/>
</dbReference>
<dbReference type="PANTHER" id="PTHR12215">
    <property type="entry name" value="PHOSPHOPANTETHEINE TRANSFERASE"/>
    <property type="match status" value="1"/>
</dbReference>
<keyword evidence="2 4" id="KW-0808">Transferase</keyword>
<evidence type="ECO:0000313" key="4">
    <source>
        <dbReference type="EMBL" id="MEV4928024.1"/>
    </source>
</evidence>